<reference evidence="2 3" key="1">
    <citation type="journal article" date="2018" name="Mol. Plant">
        <title>The genome of Artemisia annua provides insight into the evolution of Asteraceae family and artemisinin biosynthesis.</title>
        <authorList>
            <person name="Shen Q."/>
            <person name="Zhang L."/>
            <person name="Liao Z."/>
            <person name="Wang S."/>
            <person name="Yan T."/>
            <person name="Shi P."/>
            <person name="Liu M."/>
            <person name="Fu X."/>
            <person name="Pan Q."/>
            <person name="Wang Y."/>
            <person name="Lv Z."/>
            <person name="Lu X."/>
            <person name="Zhang F."/>
            <person name="Jiang W."/>
            <person name="Ma Y."/>
            <person name="Chen M."/>
            <person name="Hao X."/>
            <person name="Li L."/>
            <person name="Tang Y."/>
            <person name="Lv G."/>
            <person name="Zhou Y."/>
            <person name="Sun X."/>
            <person name="Brodelius P.E."/>
            <person name="Rose J.K.C."/>
            <person name="Tang K."/>
        </authorList>
    </citation>
    <scope>NUCLEOTIDE SEQUENCE [LARGE SCALE GENOMIC DNA]</scope>
    <source>
        <strain evidence="3">cv. Huhao1</strain>
        <tissue evidence="2">Leaf</tissue>
    </source>
</reference>
<dbReference type="OrthoDB" id="2596766at2759"/>
<name>A0A2U1QA67_ARTAN</name>
<keyword evidence="3" id="KW-1185">Reference proteome</keyword>
<feature type="region of interest" description="Disordered" evidence="1">
    <location>
        <begin position="1"/>
        <end position="36"/>
    </location>
</feature>
<dbReference type="EMBL" id="PKPP01000279">
    <property type="protein sequence ID" value="PWA94896.1"/>
    <property type="molecule type" value="Genomic_DNA"/>
</dbReference>
<accession>A0A2U1QA67</accession>
<evidence type="ECO:0000256" key="1">
    <source>
        <dbReference type="SAM" id="MobiDB-lite"/>
    </source>
</evidence>
<dbReference type="AlphaFoldDB" id="A0A2U1QA67"/>
<proteinExistence type="predicted"/>
<evidence type="ECO:0000313" key="3">
    <source>
        <dbReference type="Proteomes" id="UP000245207"/>
    </source>
</evidence>
<evidence type="ECO:0000313" key="2">
    <source>
        <dbReference type="EMBL" id="PWA94896.1"/>
    </source>
</evidence>
<dbReference type="Proteomes" id="UP000245207">
    <property type="component" value="Unassembled WGS sequence"/>
</dbReference>
<organism evidence="2 3">
    <name type="scientific">Artemisia annua</name>
    <name type="common">Sweet wormwood</name>
    <dbReference type="NCBI Taxonomy" id="35608"/>
    <lineage>
        <taxon>Eukaryota</taxon>
        <taxon>Viridiplantae</taxon>
        <taxon>Streptophyta</taxon>
        <taxon>Embryophyta</taxon>
        <taxon>Tracheophyta</taxon>
        <taxon>Spermatophyta</taxon>
        <taxon>Magnoliopsida</taxon>
        <taxon>eudicotyledons</taxon>
        <taxon>Gunneridae</taxon>
        <taxon>Pentapetalae</taxon>
        <taxon>asterids</taxon>
        <taxon>campanulids</taxon>
        <taxon>Asterales</taxon>
        <taxon>Asteraceae</taxon>
        <taxon>Asteroideae</taxon>
        <taxon>Anthemideae</taxon>
        <taxon>Artemisiinae</taxon>
        <taxon>Artemisia</taxon>
    </lineage>
</organism>
<feature type="compositionally biased region" description="Basic and acidic residues" evidence="1">
    <location>
        <begin position="27"/>
        <end position="36"/>
    </location>
</feature>
<protein>
    <submittedName>
        <fullName evidence="2">Uncharacterized protein</fullName>
    </submittedName>
</protein>
<comment type="caution">
    <text evidence="2">The sequence shown here is derived from an EMBL/GenBank/DDBJ whole genome shotgun (WGS) entry which is preliminary data.</text>
</comment>
<gene>
    <name evidence="2" type="ORF">CTI12_AA031380</name>
</gene>
<sequence length="140" mass="15517">MVGESSSKPKNYHKNNKKGGGSGQNSSKDKKKDYTIKRATTSRKFIIVGSVGNLVIKPRIVATRKSIGGGISGGIPTKQTMSASPTEFAGVIEAFLTTNDVDWWFDYWCQKHICNSRSMFVSYQKVNETEQCLWGMALKD</sequence>